<dbReference type="InterPro" id="IPR035595">
    <property type="entry name" value="UDP_glycos_trans_CS"/>
</dbReference>
<dbReference type="Gramene" id="QL07p037177:mrna">
    <property type="protein sequence ID" value="QL07p037177:mrna:CDS:1"/>
    <property type="gene ID" value="QL07p037177"/>
</dbReference>
<name>A0A7N2M694_QUELO</name>
<dbReference type="GO" id="GO:0035251">
    <property type="term" value="F:UDP-glucosyltransferase activity"/>
    <property type="evidence" value="ECO:0007669"/>
    <property type="project" value="TreeGrafter"/>
</dbReference>
<organism evidence="7 8">
    <name type="scientific">Quercus lobata</name>
    <name type="common">Valley oak</name>
    <dbReference type="NCBI Taxonomy" id="97700"/>
    <lineage>
        <taxon>Eukaryota</taxon>
        <taxon>Viridiplantae</taxon>
        <taxon>Streptophyta</taxon>
        <taxon>Embryophyta</taxon>
        <taxon>Tracheophyta</taxon>
        <taxon>Spermatophyta</taxon>
        <taxon>Magnoliopsida</taxon>
        <taxon>eudicotyledons</taxon>
        <taxon>Gunneridae</taxon>
        <taxon>Pentapetalae</taxon>
        <taxon>rosids</taxon>
        <taxon>fabids</taxon>
        <taxon>Fagales</taxon>
        <taxon>Fagaceae</taxon>
        <taxon>Quercus</taxon>
    </lineage>
</organism>
<comment type="similarity">
    <text evidence="1 4">Belongs to the UDP-glycosyltransferase family.</text>
</comment>
<reference evidence="7" key="2">
    <citation type="submission" date="2021-01" db="UniProtKB">
        <authorList>
            <consortium name="EnsemblPlants"/>
        </authorList>
    </citation>
    <scope>IDENTIFICATION</scope>
</reference>
<dbReference type="PROSITE" id="PS00375">
    <property type="entry name" value="UDPGT"/>
    <property type="match status" value="1"/>
</dbReference>
<sequence length="491" mass="54994">MASQSQIPQLHFLLVPLMSQSHLIPFTEMAKLLAHHGVKVTIIFTPLNAARFNTVLEEAKASNLNIEFVSLRFPGPEAGLPEGCENMDALPSLNLSLKFYEATSMLQKPLEKWLEESKSLPNCIIADVGVPWTTEIGLKFKIPRLVFYTTSCFCQVCNHNISQSKVLEGVTSDSQTFLVPNMPDRIEFTKGQIPEGTRKSSDNTNALMNQFRVAKLSAEGLVVNTLEELEPRYVEEYRKVIKNIWCIGPLSLCNKAMSDKFARGNKTSIDESNCLSWLDSMKPNSVIYVCFGSLCELSASQLVELALGLESSNYPFIWVIKKGNYSEELEKWLVEEKFEEKTKGRGLIIRGWAPQVQILSHLAIGGFLTHCGWNSTLEGVSAGVPMITWPIFAEQFYNEKLLVQVLRIGVSVGAKASVDFGEEKDKVLVRSEDVKKAIEQLMDKGEEAEERIKRARKLGEIAKKSVEEGGSSYLNVKKLIQYISENKSVIR</sequence>
<keyword evidence="8" id="KW-1185">Reference proteome</keyword>
<evidence type="ECO:0000313" key="7">
    <source>
        <dbReference type="EnsemblPlants" id="QL07p037177:mrna:CDS:1"/>
    </source>
</evidence>
<dbReference type="Pfam" id="PF00201">
    <property type="entry name" value="UDPGT"/>
    <property type="match status" value="1"/>
</dbReference>
<evidence type="ECO:0000256" key="4">
    <source>
        <dbReference type="RuleBase" id="RU003718"/>
    </source>
</evidence>
<gene>
    <name evidence="7" type="primary">LOC115954020</name>
</gene>
<dbReference type="OrthoDB" id="5835829at2759"/>
<dbReference type="AlphaFoldDB" id="A0A7N2M694"/>
<dbReference type="FunFam" id="3.40.50.2000:FF:000071">
    <property type="entry name" value="Glycosyltransferase"/>
    <property type="match status" value="1"/>
</dbReference>
<dbReference type="InParanoid" id="A0A7N2M694"/>
<proteinExistence type="inferred from homology"/>
<dbReference type="SUPFAM" id="SSF53756">
    <property type="entry name" value="UDP-Glycosyltransferase/glycogen phosphorylase"/>
    <property type="match status" value="1"/>
</dbReference>
<dbReference type="Gene3D" id="3.40.50.2000">
    <property type="entry name" value="Glycogen Phosphorylase B"/>
    <property type="match status" value="2"/>
</dbReference>
<keyword evidence="3 4" id="KW-0808">Transferase</keyword>
<dbReference type="InterPro" id="IPR002213">
    <property type="entry name" value="UDP_glucos_trans"/>
</dbReference>
<keyword evidence="2 4" id="KW-0328">Glycosyltransferase</keyword>
<dbReference type="Proteomes" id="UP000594261">
    <property type="component" value="Chromosome 7"/>
</dbReference>
<evidence type="ECO:0000256" key="3">
    <source>
        <dbReference type="ARBA" id="ARBA00022679"/>
    </source>
</evidence>
<dbReference type="EnsemblPlants" id="QL07p037177:mrna">
    <property type="protein sequence ID" value="QL07p037177:mrna:CDS:1"/>
    <property type="gene ID" value="QL07p037177"/>
</dbReference>
<dbReference type="PANTHER" id="PTHR48047:SF182">
    <property type="entry name" value="GLYCOSYLTRANSFERASE"/>
    <property type="match status" value="1"/>
</dbReference>
<dbReference type="GeneID" id="115954020"/>
<accession>A0A7N2M694</accession>
<dbReference type="PANTHER" id="PTHR48047">
    <property type="entry name" value="GLYCOSYLTRANSFERASE"/>
    <property type="match status" value="1"/>
</dbReference>
<feature type="coiled-coil region" evidence="6">
    <location>
        <begin position="431"/>
        <end position="458"/>
    </location>
</feature>
<protein>
    <recommendedName>
        <fullName evidence="5">Glycosyltransferase</fullName>
        <ecNumber evidence="5">2.4.1.-</ecNumber>
    </recommendedName>
</protein>
<evidence type="ECO:0000256" key="6">
    <source>
        <dbReference type="SAM" id="Coils"/>
    </source>
</evidence>
<dbReference type="RefSeq" id="XP_030927733.1">
    <property type="nucleotide sequence ID" value="XM_031071873.1"/>
</dbReference>
<dbReference type="OMA" id="IWIIREN"/>
<reference evidence="7 8" key="1">
    <citation type="journal article" date="2016" name="G3 (Bethesda)">
        <title>First Draft Assembly and Annotation of the Genome of a California Endemic Oak Quercus lobata Nee (Fagaceae).</title>
        <authorList>
            <person name="Sork V.L."/>
            <person name="Fitz-Gibbon S.T."/>
            <person name="Puiu D."/>
            <person name="Crepeau M."/>
            <person name="Gugger P.F."/>
            <person name="Sherman R."/>
            <person name="Stevens K."/>
            <person name="Langley C.H."/>
            <person name="Pellegrini M."/>
            <person name="Salzberg S.L."/>
        </authorList>
    </citation>
    <scope>NUCLEOTIDE SEQUENCE [LARGE SCALE GENOMIC DNA]</scope>
    <source>
        <strain evidence="7 8">cv. SW786</strain>
    </source>
</reference>
<dbReference type="CDD" id="cd03784">
    <property type="entry name" value="GT1_Gtf-like"/>
    <property type="match status" value="1"/>
</dbReference>
<dbReference type="EC" id="2.4.1.-" evidence="5"/>
<evidence type="ECO:0000256" key="1">
    <source>
        <dbReference type="ARBA" id="ARBA00009995"/>
    </source>
</evidence>
<evidence type="ECO:0000256" key="5">
    <source>
        <dbReference type="RuleBase" id="RU362057"/>
    </source>
</evidence>
<dbReference type="FunFam" id="3.40.50.2000:FF:000047">
    <property type="entry name" value="Glycosyltransferase"/>
    <property type="match status" value="1"/>
</dbReference>
<dbReference type="KEGG" id="qlo:115954020"/>
<dbReference type="EMBL" id="LRBV02000007">
    <property type="status" value="NOT_ANNOTATED_CDS"/>
    <property type="molecule type" value="Genomic_DNA"/>
</dbReference>
<evidence type="ECO:0000256" key="2">
    <source>
        <dbReference type="ARBA" id="ARBA00022676"/>
    </source>
</evidence>
<evidence type="ECO:0000313" key="8">
    <source>
        <dbReference type="Proteomes" id="UP000594261"/>
    </source>
</evidence>
<keyword evidence="6" id="KW-0175">Coiled coil</keyword>